<keyword evidence="1" id="KW-0560">Oxidoreductase</keyword>
<dbReference type="InterPro" id="IPR036291">
    <property type="entry name" value="NAD(P)-bd_dom_sf"/>
</dbReference>
<dbReference type="CDD" id="cd12166">
    <property type="entry name" value="2-Hacid_dh_7"/>
    <property type="match status" value="1"/>
</dbReference>
<dbReference type="GO" id="GO:0016491">
    <property type="term" value="F:oxidoreductase activity"/>
    <property type="evidence" value="ECO:0007669"/>
    <property type="project" value="UniProtKB-KW"/>
</dbReference>
<dbReference type="PANTHER" id="PTHR43333:SF1">
    <property type="entry name" value="D-ISOMER SPECIFIC 2-HYDROXYACID DEHYDROGENASE NAD-BINDING DOMAIN-CONTAINING PROTEIN"/>
    <property type="match status" value="1"/>
</dbReference>
<dbReference type="InterPro" id="IPR006140">
    <property type="entry name" value="D-isomer_DH_NAD-bd"/>
</dbReference>
<dbReference type="Pfam" id="PF02826">
    <property type="entry name" value="2-Hacid_dh_C"/>
    <property type="match status" value="1"/>
</dbReference>
<accession>A0A094QBF6</accession>
<feature type="domain" description="D-isomer specific 2-hydroxyacid dehydrogenase NAD-binding" evidence="3">
    <location>
        <begin position="99"/>
        <end position="266"/>
    </location>
</feature>
<dbReference type="SUPFAM" id="SSF52283">
    <property type="entry name" value="Formate/glycerate dehydrogenase catalytic domain-like"/>
    <property type="match status" value="1"/>
</dbReference>
<organism evidence="4">
    <name type="scientific">freshwater metagenome</name>
    <dbReference type="NCBI Taxonomy" id="449393"/>
    <lineage>
        <taxon>unclassified sequences</taxon>
        <taxon>metagenomes</taxon>
        <taxon>ecological metagenomes</taxon>
    </lineage>
</organism>
<name>A0A094QBF6_9ZZZZ</name>
<gene>
    <name evidence="4" type="ORF">GM51_1480</name>
</gene>
<keyword evidence="2" id="KW-0520">NAD</keyword>
<evidence type="ECO:0000256" key="2">
    <source>
        <dbReference type="ARBA" id="ARBA00023027"/>
    </source>
</evidence>
<dbReference type="InterPro" id="IPR029753">
    <property type="entry name" value="D-isomer_DH_CS"/>
</dbReference>
<dbReference type="GO" id="GO:0051287">
    <property type="term" value="F:NAD binding"/>
    <property type="evidence" value="ECO:0007669"/>
    <property type="project" value="InterPro"/>
</dbReference>
<dbReference type="Gene3D" id="3.40.50.720">
    <property type="entry name" value="NAD(P)-binding Rossmann-like Domain"/>
    <property type="match status" value="2"/>
</dbReference>
<dbReference type="EMBL" id="JNSL01000004">
    <property type="protein sequence ID" value="KGA21585.1"/>
    <property type="molecule type" value="Genomic_DNA"/>
</dbReference>
<dbReference type="InterPro" id="IPR029752">
    <property type="entry name" value="D-isomer_DH_CS1"/>
</dbReference>
<dbReference type="PANTHER" id="PTHR43333">
    <property type="entry name" value="2-HACID_DH_C DOMAIN-CONTAINING PROTEIN"/>
    <property type="match status" value="1"/>
</dbReference>
<dbReference type="SUPFAM" id="SSF51735">
    <property type="entry name" value="NAD(P)-binding Rossmann-fold domains"/>
    <property type="match status" value="1"/>
</dbReference>
<evidence type="ECO:0000256" key="1">
    <source>
        <dbReference type="ARBA" id="ARBA00023002"/>
    </source>
</evidence>
<protein>
    <recommendedName>
        <fullName evidence="3">D-isomer specific 2-hydroxyacid dehydrogenase NAD-binding domain-containing protein</fullName>
    </recommendedName>
</protein>
<reference evidence="4" key="1">
    <citation type="submission" date="2014-06" db="EMBL/GenBank/DDBJ databases">
        <title>Key roles for freshwater Actinobacteria revealed by deep metagenomic sequencing.</title>
        <authorList>
            <person name="Ghai R."/>
            <person name="Mizuno C.M."/>
            <person name="Picazo A."/>
            <person name="Camacho A."/>
            <person name="Rodriguez-Valera F."/>
        </authorList>
    </citation>
    <scope>NUCLEOTIDE SEQUENCE</scope>
</reference>
<evidence type="ECO:0000313" key="4">
    <source>
        <dbReference type="EMBL" id="KGA21585.1"/>
    </source>
</evidence>
<evidence type="ECO:0000259" key="3">
    <source>
        <dbReference type="Pfam" id="PF02826"/>
    </source>
</evidence>
<proteinExistence type="predicted"/>
<dbReference type="PROSITE" id="PS00065">
    <property type="entry name" value="D_2_HYDROXYACID_DH_1"/>
    <property type="match status" value="1"/>
</dbReference>
<dbReference type="PROSITE" id="PS00671">
    <property type="entry name" value="D_2_HYDROXYACID_DH_3"/>
    <property type="match status" value="1"/>
</dbReference>
<sequence length="300" mass="32483">MSKIVAWAQWPDLAVPENVELKSPANFPLDTSDLSQVEFYVPSYMGGAAALSYAAKMPNLKYLQMPNAGYDDALAYLRPGLTLCNASGVHDASTAELAVGLALASRRGFPEFIRDQIAGTWDHRRFTSLSDSKIGVIGFGSIGKQVVKNLSGFDVSIISFSKSGRDGSIKIDELDKHLPTLDIVILILPLTDESRHMFNKERLAKMKDGALIVNVARGPIIETEALIAELNSGRIYAALDVTDPEPLPVGHPLWKAKNLLLVPHVGGNSTAFEPRGRKLVESQLKLLSEGKPLNNIVAVG</sequence>
<dbReference type="AlphaFoldDB" id="A0A094QBF6"/>
<comment type="caution">
    <text evidence="4">The sequence shown here is derived from an EMBL/GenBank/DDBJ whole genome shotgun (WGS) entry which is preliminary data.</text>
</comment>